<dbReference type="OrthoDB" id="226701at2"/>
<feature type="transmembrane region" description="Helical" evidence="7">
    <location>
        <begin position="6"/>
        <end position="24"/>
    </location>
</feature>
<keyword evidence="10" id="KW-1185">Reference proteome</keyword>
<keyword evidence="3 7" id="KW-0812">Transmembrane</keyword>
<dbReference type="SUPFAM" id="SSF52540">
    <property type="entry name" value="P-loop containing nucleoside triphosphate hydrolases"/>
    <property type="match status" value="1"/>
</dbReference>
<evidence type="ECO:0000256" key="7">
    <source>
        <dbReference type="SAM" id="Phobius"/>
    </source>
</evidence>
<sequence>SWLIYTLWFLLIAAAGGAAVWLWRRQRAAAQSRRDGRARKRDMKALHRKNAEKVAQGALKRALDVPDSQDAPRVPLTMKLGVHDGVPIHLQHEDSVCIIAPARSGKTTRINVGLILDAAGPVVATGTKNDILLLTAVARSRKGEVVAFDPSGIANWPGVARPDFVHGCEDPEEALNRSKAWAAGTSEGSDAGNAAWFRARAASVLACYLHAAAIKPDGSMADVVKWASDFSNEEPIGLLHTSPRVANAGWAERLRAQTQSQAGETTASLAMTLQGMLDPLASPRILEWLCPTPAERFNPERFLDAPNTLYLLTGKGAASTAPLLTMFLDLVVRTAQNVSQTRPGGRLWPALLLDLEEAANVAPMPTLPEVMSDSGGRGITTVVVCQSQAQMRLRWGREEAETIRANATATLYLPGIKEPDLLDELSEAMDRYHADRRSYSSDGSYTHSREWEQVMTPAQIRRMPIGKGLLFYRGEKGALIDLPGFWERPDRAQLARDLAEAETITSRRIEAVRSEPHPADLPSAQEAA</sequence>
<name>A0A5C5B7X6_9MICO</name>
<comment type="subcellular location">
    <subcellularLocation>
        <location evidence="1">Cell membrane</location>
        <topology evidence="1">Multi-pass membrane protein</topology>
    </subcellularLocation>
</comment>
<dbReference type="GO" id="GO:0005886">
    <property type="term" value="C:plasma membrane"/>
    <property type="evidence" value="ECO:0007669"/>
    <property type="project" value="UniProtKB-SubCell"/>
</dbReference>
<dbReference type="InterPro" id="IPR051539">
    <property type="entry name" value="T4SS-coupling_protein"/>
</dbReference>
<feature type="region of interest" description="Disordered" evidence="6">
    <location>
        <begin position="507"/>
        <end position="528"/>
    </location>
</feature>
<evidence type="ECO:0000259" key="8">
    <source>
        <dbReference type="Pfam" id="PF12696"/>
    </source>
</evidence>
<evidence type="ECO:0000313" key="9">
    <source>
        <dbReference type="EMBL" id="TNU72781.1"/>
    </source>
</evidence>
<dbReference type="Proteomes" id="UP000313849">
    <property type="component" value="Unassembled WGS sequence"/>
</dbReference>
<dbReference type="InterPro" id="IPR032689">
    <property type="entry name" value="TraG-D_C"/>
</dbReference>
<organism evidence="9 10">
    <name type="scientific">Miniimonas arenae</name>
    <dbReference type="NCBI Taxonomy" id="676201"/>
    <lineage>
        <taxon>Bacteria</taxon>
        <taxon>Bacillati</taxon>
        <taxon>Actinomycetota</taxon>
        <taxon>Actinomycetes</taxon>
        <taxon>Micrococcales</taxon>
        <taxon>Beutenbergiaceae</taxon>
        <taxon>Miniimonas</taxon>
    </lineage>
</organism>
<keyword evidence="5 7" id="KW-0472">Membrane</keyword>
<dbReference type="EMBL" id="VENP01000117">
    <property type="protein sequence ID" value="TNU72781.1"/>
    <property type="molecule type" value="Genomic_DNA"/>
</dbReference>
<evidence type="ECO:0000256" key="4">
    <source>
        <dbReference type="ARBA" id="ARBA00022989"/>
    </source>
</evidence>
<gene>
    <name evidence="9" type="ORF">FH969_14835</name>
</gene>
<feature type="non-terminal residue" evidence="9">
    <location>
        <position position="1"/>
    </location>
</feature>
<dbReference type="Pfam" id="PF12696">
    <property type="entry name" value="TraG-D_C"/>
    <property type="match status" value="1"/>
</dbReference>
<accession>A0A5C5B7X6</accession>
<dbReference type="AlphaFoldDB" id="A0A5C5B7X6"/>
<reference evidence="9 10" key="1">
    <citation type="submission" date="2019-06" db="EMBL/GenBank/DDBJ databases">
        <title>Draft genome sequence of Miniimonas arenae KCTC 19750T isolated from sea sand.</title>
        <authorList>
            <person name="Park S.-J."/>
        </authorList>
    </citation>
    <scope>NUCLEOTIDE SEQUENCE [LARGE SCALE GENOMIC DNA]</scope>
    <source>
        <strain evidence="9 10">KCTC 19750</strain>
    </source>
</reference>
<dbReference type="Gene3D" id="3.40.50.300">
    <property type="entry name" value="P-loop containing nucleotide triphosphate hydrolases"/>
    <property type="match status" value="1"/>
</dbReference>
<evidence type="ECO:0000256" key="3">
    <source>
        <dbReference type="ARBA" id="ARBA00022692"/>
    </source>
</evidence>
<dbReference type="CDD" id="cd01127">
    <property type="entry name" value="TrwB_TraG_TraD_VirD4"/>
    <property type="match status" value="1"/>
</dbReference>
<evidence type="ECO:0000256" key="1">
    <source>
        <dbReference type="ARBA" id="ARBA00004651"/>
    </source>
</evidence>
<dbReference type="PANTHER" id="PTHR37937:SF1">
    <property type="entry name" value="CONJUGATIVE TRANSFER: DNA TRANSPORT"/>
    <property type="match status" value="1"/>
</dbReference>
<dbReference type="PANTHER" id="PTHR37937">
    <property type="entry name" value="CONJUGATIVE TRANSFER: DNA TRANSPORT"/>
    <property type="match status" value="1"/>
</dbReference>
<protein>
    <submittedName>
        <fullName evidence="9">Type IV secretory system conjugative DNA transfer family protein</fullName>
    </submittedName>
</protein>
<keyword evidence="4 7" id="KW-1133">Transmembrane helix</keyword>
<comment type="caution">
    <text evidence="9">The sequence shown here is derived from an EMBL/GenBank/DDBJ whole genome shotgun (WGS) entry which is preliminary data.</text>
</comment>
<evidence type="ECO:0000256" key="6">
    <source>
        <dbReference type="SAM" id="MobiDB-lite"/>
    </source>
</evidence>
<evidence type="ECO:0000256" key="5">
    <source>
        <dbReference type="ARBA" id="ARBA00023136"/>
    </source>
</evidence>
<evidence type="ECO:0000313" key="10">
    <source>
        <dbReference type="Proteomes" id="UP000313849"/>
    </source>
</evidence>
<feature type="compositionally biased region" description="Basic and acidic residues" evidence="6">
    <location>
        <begin position="507"/>
        <end position="518"/>
    </location>
</feature>
<dbReference type="InterPro" id="IPR027417">
    <property type="entry name" value="P-loop_NTPase"/>
</dbReference>
<feature type="domain" description="TraD/TraG TraM recognition site" evidence="8">
    <location>
        <begin position="352"/>
        <end position="464"/>
    </location>
</feature>
<dbReference type="RefSeq" id="WP_139987971.1">
    <property type="nucleotide sequence ID" value="NZ_VENP01000117.1"/>
</dbReference>
<proteinExistence type="predicted"/>
<evidence type="ECO:0000256" key="2">
    <source>
        <dbReference type="ARBA" id="ARBA00022475"/>
    </source>
</evidence>
<keyword evidence="2" id="KW-1003">Cell membrane</keyword>